<dbReference type="GO" id="GO:0000981">
    <property type="term" value="F:DNA-binding transcription factor activity, RNA polymerase II-specific"/>
    <property type="evidence" value="ECO:0007669"/>
    <property type="project" value="TreeGrafter"/>
</dbReference>
<dbReference type="PANTHER" id="PTHR15741">
    <property type="entry name" value="BASIC HELIX-LOOP-HELIX ZIP TRANSCRIPTION FACTOR"/>
    <property type="match status" value="1"/>
</dbReference>
<keyword evidence="2" id="KW-0805">Transcription regulation</keyword>
<organism evidence="8 9">
    <name type="scientific">Massariosphaeria phaeospora</name>
    <dbReference type="NCBI Taxonomy" id="100035"/>
    <lineage>
        <taxon>Eukaryota</taxon>
        <taxon>Fungi</taxon>
        <taxon>Dikarya</taxon>
        <taxon>Ascomycota</taxon>
        <taxon>Pezizomycotina</taxon>
        <taxon>Dothideomycetes</taxon>
        <taxon>Pleosporomycetidae</taxon>
        <taxon>Pleosporales</taxon>
        <taxon>Pleosporales incertae sedis</taxon>
        <taxon>Massariosphaeria</taxon>
    </lineage>
</organism>
<proteinExistence type="predicted"/>
<dbReference type="InterPro" id="IPR036638">
    <property type="entry name" value="HLH_DNA-bd_sf"/>
</dbReference>
<dbReference type="GO" id="GO:0046983">
    <property type="term" value="F:protein dimerization activity"/>
    <property type="evidence" value="ECO:0007669"/>
    <property type="project" value="InterPro"/>
</dbReference>
<feature type="region of interest" description="Disordered" evidence="6">
    <location>
        <begin position="1"/>
        <end position="34"/>
    </location>
</feature>
<evidence type="ECO:0000313" key="9">
    <source>
        <dbReference type="Proteomes" id="UP000481861"/>
    </source>
</evidence>
<dbReference type="Pfam" id="PF23181">
    <property type="entry name" value="bHLH_INO4"/>
    <property type="match status" value="1"/>
</dbReference>
<dbReference type="SUPFAM" id="SSF47459">
    <property type="entry name" value="HLH, helix-loop-helix DNA-binding domain"/>
    <property type="match status" value="1"/>
</dbReference>
<name>A0A7C8IB54_9PLEO</name>
<keyword evidence="5" id="KW-0539">Nucleus</keyword>
<dbReference type="Proteomes" id="UP000481861">
    <property type="component" value="Unassembled WGS sequence"/>
</dbReference>
<dbReference type="AlphaFoldDB" id="A0A7C8IB54"/>
<dbReference type="PANTHER" id="PTHR15741:SF39">
    <property type="entry name" value="BHLH TRANSCRIPTION FACTOR (EUROFUNG)"/>
    <property type="match status" value="1"/>
</dbReference>
<evidence type="ECO:0000256" key="5">
    <source>
        <dbReference type="ARBA" id="ARBA00023242"/>
    </source>
</evidence>
<dbReference type="EMBL" id="JAADJZ010000018">
    <property type="protein sequence ID" value="KAF2868747.1"/>
    <property type="molecule type" value="Genomic_DNA"/>
</dbReference>
<evidence type="ECO:0000256" key="4">
    <source>
        <dbReference type="ARBA" id="ARBA00023163"/>
    </source>
</evidence>
<gene>
    <name evidence="8" type="ORF">BDV95DRAFT_121996</name>
</gene>
<keyword evidence="4" id="KW-0804">Transcription</keyword>
<dbReference type="GO" id="GO:0000978">
    <property type="term" value="F:RNA polymerase II cis-regulatory region sequence-specific DNA binding"/>
    <property type="evidence" value="ECO:0007669"/>
    <property type="project" value="TreeGrafter"/>
</dbReference>
<comment type="subcellular location">
    <subcellularLocation>
        <location evidence="1">Nucleus</location>
    </subcellularLocation>
</comment>
<feature type="domain" description="BHLH" evidence="7">
    <location>
        <begin position="20"/>
        <end position="71"/>
    </location>
</feature>
<sequence>MASQSPSKNGNDRPRLTEAEKKNNHIRSEKKRREAIRAGYDRLASIVPGMAGQGRSEALVLEATLKYMREQIVEREELMEEARAKGFDTSKMELPRATVEACKAQLARIEGERRLGEV</sequence>
<comment type="caution">
    <text evidence="8">The sequence shown here is derived from an EMBL/GenBank/DDBJ whole genome shotgun (WGS) entry which is preliminary data.</text>
</comment>
<keyword evidence="9" id="KW-1185">Reference proteome</keyword>
<dbReference type="InterPro" id="IPR011598">
    <property type="entry name" value="bHLH_dom"/>
</dbReference>
<evidence type="ECO:0000313" key="8">
    <source>
        <dbReference type="EMBL" id="KAF2868747.1"/>
    </source>
</evidence>
<dbReference type="InterPro" id="IPR052207">
    <property type="entry name" value="Max-like/E-box_TFs"/>
</dbReference>
<dbReference type="PROSITE" id="PS50888">
    <property type="entry name" value="BHLH"/>
    <property type="match status" value="1"/>
</dbReference>
<dbReference type="GO" id="GO:0005634">
    <property type="term" value="C:nucleus"/>
    <property type="evidence" value="ECO:0007669"/>
    <property type="project" value="UniProtKB-SubCell"/>
</dbReference>
<evidence type="ECO:0000256" key="2">
    <source>
        <dbReference type="ARBA" id="ARBA00023015"/>
    </source>
</evidence>
<dbReference type="Gene3D" id="4.10.280.10">
    <property type="entry name" value="Helix-loop-helix DNA-binding domain"/>
    <property type="match status" value="1"/>
</dbReference>
<feature type="compositionally biased region" description="Basic and acidic residues" evidence="6">
    <location>
        <begin position="10"/>
        <end position="34"/>
    </location>
</feature>
<reference evidence="8 9" key="1">
    <citation type="submission" date="2020-01" db="EMBL/GenBank/DDBJ databases">
        <authorList>
            <consortium name="DOE Joint Genome Institute"/>
            <person name="Haridas S."/>
            <person name="Albert R."/>
            <person name="Binder M."/>
            <person name="Bloem J."/>
            <person name="Labutti K."/>
            <person name="Salamov A."/>
            <person name="Andreopoulos B."/>
            <person name="Baker S.E."/>
            <person name="Barry K."/>
            <person name="Bills G."/>
            <person name="Bluhm B.H."/>
            <person name="Cannon C."/>
            <person name="Castanera R."/>
            <person name="Culley D.E."/>
            <person name="Daum C."/>
            <person name="Ezra D."/>
            <person name="Gonzalez J.B."/>
            <person name="Henrissat B."/>
            <person name="Kuo A."/>
            <person name="Liang C."/>
            <person name="Lipzen A."/>
            <person name="Lutzoni F."/>
            <person name="Magnuson J."/>
            <person name="Mondo S."/>
            <person name="Nolan M."/>
            <person name="Ohm R."/>
            <person name="Pangilinan J."/>
            <person name="Park H.-J.H."/>
            <person name="Ramirez L."/>
            <person name="Alfaro M."/>
            <person name="Sun H."/>
            <person name="Tritt A."/>
            <person name="Yoshinaga Y."/>
            <person name="Zwiers L.-H.L."/>
            <person name="Turgeon B.G."/>
            <person name="Goodwin S.B."/>
            <person name="Spatafora J.W."/>
            <person name="Crous P.W."/>
            <person name="Grigoriev I.V."/>
        </authorList>
    </citation>
    <scope>NUCLEOTIDE SEQUENCE [LARGE SCALE GENOMIC DNA]</scope>
    <source>
        <strain evidence="8 9">CBS 611.86</strain>
    </source>
</reference>
<evidence type="ECO:0000256" key="3">
    <source>
        <dbReference type="ARBA" id="ARBA00023125"/>
    </source>
</evidence>
<evidence type="ECO:0000259" key="7">
    <source>
        <dbReference type="PROSITE" id="PS50888"/>
    </source>
</evidence>
<dbReference type="OrthoDB" id="5778525at2759"/>
<accession>A0A7C8IB54</accession>
<protein>
    <recommendedName>
        <fullName evidence="7">BHLH domain-containing protein</fullName>
    </recommendedName>
</protein>
<evidence type="ECO:0000256" key="1">
    <source>
        <dbReference type="ARBA" id="ARBA00004123"/>
    </source>
</evidence>
<keyword evidence="3" id="KW-0238">DNA-binding</keyword>
<dbReference type="InterPro" id="IPR057072">
    <property type="entry name" value="bHLH_INO4"/>
</dbReference>
<evidence type="ECO:0000256" key="6">
    <source>
        <dbReference type="SAM" id="MobiDB-lite"/>
    </source>
</evidence>